<sequence length="450" mass="47128">MTRVIRTELRRSASLVTALLMLALAAAHIGTIYDYWRASAVLAGHELATGLSLLLPLAAACGAMVGRREIRVRAVELLESTGRPRWQRFLPSTAALGIAVAGPYLLVGSVCLVLVAAGGGMLDVAGGVLPVIAALTLTGAAWLGIAAGRAWSSPVLPPLLAAALLVVQARPPQLTGAYDRWSNLTFTPEPAPATVWETPTAAALLARLALAAGLVIAGLLLIAGRSWLSRAGAGVVLAAGLAGLVLIAAPGPAGHWRLEPSAQRLVCADGEPEVCVTAAHAYLLPQVVPEVRRGLAALAVLPGAPTRAAEIRLHTIGDHSSEQWYRFAPYDEPGTVYFVVDYSSTEGGDPGVAARIAMGGGTYLTGCGAQEDVPLMVAGAWLLGTGDFRVWEPGFGYWGWSDLQPEVRERLRALRELPKEEQLARVTAVRDAAARCEPDLMARLTGEVPA</sequence>
<dbReference type="Proteomes" id="UP001240236">
    <property type="component" value="Unassembled WGS sequence"/>
</dbReference>
<keyword evidence="1" id="KW-1133">Transmembrane helix</keyword>
<evidence type="ECO:0000313" key="3">
    <source>
        <dbReference type="Proteomes" id="UP001240236"/>
    </source>
</evidence>
<comment type="caution">
    <text evidence="2">The sequence shown here is derived from an EMBL/GenBank/DDBJ whole genome shotgun (WGS) entry which is preliminary data.</text>
</comment>
<reference evidence="2 3" key="1">
    <citation type="submission" date="2023-07" db="EMBL/GenBank/DDBJ databases">
        <title>Sequencing the genomes of 1000 actinobacteria strains.</title>
        <authorList>
            <person name="Klenk H.-P."/>
        </authorList>
    </citation>
    <scope>NUCLEOTIDE SEQUENCE [LARGE SCALE GENOMIC DNA]</scope>
    <source>
        <strain evidence="2 3">DSM 44709</strain>
    </source>
</reference>
<feature type="transmembrane region" description="Helical" evidence="1">
    <location>
        <begin position="124"/>
        <end position="143"/>
    </location>
</feature>
<accession>A0AAE3VUZ3</accession>
<feature type="transmembrane region" description="Helical" evidence="1">
    <location>
        <begin position="231"/>
        <end position="251"/>
    </location>
</feature>
<keyword evidence="1" id="KW-0472">Membrane</keyword>
<dbReference type="EMBL" id="JAUSUZ010000001">
    <property type="protein sequence ID" value="MDQ0364130.1"/>
    <property type="molecule type" value="Genomic_DNA"/>
</dbReference>
<feature type="transmembrane region" description="Helical" evidence="1">
    <location>
        <begin position="204"/>
        <end position="224"/>
    </location>
</feature>
<keyword evidence="1" id="KW-0812">Transmembrane</keyword>
<gene>
    <name evidence="2" type="ORF">J2S42_000799</name>
</gene>
<dbReference type="RefSeq" id="WP_307235287.1">
    <property type="nucleotide sequence ID" value="NZ_JAUSUZ010000001.1"/>
</dbReference>
<name>A0AAE3VUZ3_9ACTN</name>
<feature type="transmembrane region" description="Helical" evidence="1">
    <location>
        <begin position="150"/>
        <end position="169"/>
    </location>
</feature>
<evidence type="ECO:0000313" key="2">
    <source>
        <dbReference type="EMBL" id="MDQ0364130.1"/>
    </source>
</evidence>
<feature type="transmembrane region" description="Helical" evidence="1">
    <location>
        <begin position="12"/>
        <end position="35"/>
    </location>
</feature>
<dbReference type="AlphaFoldDB" id="A0AAE3VUZ3"/>
<protein>
    <submittedName>
        <fullName evidence="2">Uncharacterized protein</fullName>
    </submittedName>
</protein>
<evidence type="ECO:0000256" key="1">
    <source>
        <dbReference type="SAM" id="Phobius"/>
    </source>
</evidence>
<keyword evidence="3" id="KW-1185">Reference proteome</keyword>
<proteinExistence type="predicted"/>
<feature type="transmembrane region" description="Helical" evidence="1">
    <location>
        <begin position="93"/>
        <end position="118"/>
    </location>
</feature>
<organism evidence="2 3">
    <name type="scientific">Catenuloplanes indicus</name>
    <dbReference type="NCBI Taxonomy" id="137267"/>
    <lineage>
        <taxon>Bacteria</taxon>
        <taxon>Bacillati</taxon>
        <taxon>Actinomycetota</taxon>
        <taxon>Actinomycetes</taxon>
        <taxon>Micromonosporales</taxon>
        <taxon>Micromonosporaceae</taxon>
        <taxon>Catenuloplanes</taxon>
    </lineage>
</organism>
<feature type="transmembrane region" description="Helical" evidence="1">
    <location>
        <begin position="47"/>
        <end position="66"/>
    </location>
</feature>